<evidence type="ECO:0000313" key="7">
    <source>
        <dbReference type="EMBL" id="TFK40543.1"/>
    </source>
</evidence>
<evidence type="ECO:0000256" key="5">
    <source>
        <dbReference type="ARBA" id="ARBA00023242"/>
    </source>
</evidence>
<dbReference type="CDD" id="cd06467">
    <property type="entry name" value="p23_NUDC_like"/>
    <property type="match status" value="1"/>
</dbReference>
<keyword evidence="8" id="KW-1185">Reference proteome</keyword>
<evidence type="ECO:0000313" key="8">
    <source>
        <dbReference type="Proteomes" id="UP000308652"/>
    </source>
</evidence>
<dbReference type="STRING" id="68775.A0A5C3M798"/>
<evidence type="ECO:0000256" key="3">
    <source>
        <dbReference type="ARBA" id="ARBA00018915"/>
    </source>
</evidence>
<dbReference type="PROSITE" id="PS51203">
    <property type="entry name" value="CS"/>
    <property type="match status" value="1"/>
</dbReference>
<dbReference type="Proteomes" id="UP000308652">
    <property type="component" value="Unassembled WGS sequence"/>
</dbReference>
<gene>
    <name evidence="7" type="ORF">BDQ12DRAFT_679638</name>
</gene>
<evidence type="ECO:0000256" key="2">
    <source>
        <dbReference type="ARBA" id="ARBA00004496"/>
    </source>
</evidence>
<dbReference type="Pfam" id="PF04969">
    <property type="entry name" value="CS"/>
    <property type="match status" value="1"/>
</dbReference>
<dbReference type="EMBL" id="ML213596">
    <property type="protein sequence ID" value="TFK40543.1"/>
    <property type="molecule type" value="Genomic_DNA"/>
</dbReference>
<protein>
    <recommendedName>
        <fullName evidence="3">NudC domain-containing protein 1</fullName>
    </recommendedName>
</protein>
<dbReference type="SUPFAM" id="SSF49764">
    <property type="entry name" value="HSP20-like chaperones"/>
    <property type="match status" value="1"/>
</dbReference>
<reference evidence="7 8" key="1">
    <citation type="journal article" date="2019" name="Nat. Ecol. Evol.">
        <title>Megaphylogeny resolves global patterns of mushroom evolution.</title>
        <authorList>
            <person name="Varga T."/>
            <person name="Krizsan K."/>
            <person name="Foldi C."/>
            <person name="Dima B."/>
            <person name="Sanchez-Garcia M."/>
            <person name="Sanchez-Ramirez S."/>
            <person name="Szollosi G.J."/>
            <person name="Szarkandi J.G."/>
            <person name="Papp V."/>
            <person name="Albert L."/>
            <person name="Andreopoulos W."/>
            <person name="Angelini C."/>
            <person name="Antonin V."/>
            <person name="Barry K.W."/>
            <person name="Bougher N.L."/>
            <person name="Buchanan P."/>
            <person name="Buyck B."/>
            <person name="Bense V."/>
            <person name="Catcheside P."/>
            <person name="Chovatia M."/>
            <person name="Cooper J."/>
            <person name="Damon W."/>
            <person name="Desjardin D."/>
            <person name="Finy P."/>
            <person name="Geml J."/>
            <person name="Haridas S."/>
            <person name="Hughes K."/>
            <person name="Justo A."/>
            <person name="Karasinski D."/>
            <person name="Kautmanova I."/>
            <person name="Kiss B."/>
            <person name="Kocsube S."/>
            <person name="Kotiranta H."/>
            <person name="LaButti K.M."/>
            <person name="Lechner B.E."/>
            <person name="Liimatainen K."/>
            <person name="Lipzen A."/>
            <person name="Lukacs Z."/>
            <person name="Mihaltcheva S."/>
            <person name="Morgado L.N."/>
            <person name="Niskanen T."/>
            <person name="Noordeloos M.E."/>
            <person name="Ohm R.A."/>
            <person name="Ortiz-Santana B."/>
            <person name="Ovrebo C."/>
            <person name="Racz N."/>
            <person name="Riley R."/>
            <person name="Savchenko A."/>
            <person name="Shiryaev A."/>
            <person name="Soop K."/>
            <person name="Spirin V."/>
            <person name="Szebenyi C."/>
            <person name="Tomsovsky M."/>
            <person name="Tulloss R.E."/>
            <person name="Uehling J."/>
            <person name="Grigoriev I.V."/>
            <person name="Vagvolgyi C."/>
            <person name="Papp T."/>
            <person name="Martin F.M."/>
            <person name="Miettinen O."/>
            <person name="Hibbett D.S."/>
            <person name="Nagy L.G."/>
        </authorList>
    </citation>
    <scope>NUCLEOTIDE SEQUENCE [LARGE SCALE GENOMIC DNA]</scope>
    <source>
        <strain evidence="7 8">CBS 166.37</strain>
    </source>
</reference>
<feature type="domain" description="CS" evidence="6">
    <location>
        <begin position="295"/>
        <end position="396"/>
    </location>
</feature>
<dbReference type="InterPro" id="IPR007052">
    <property type="entry name" value="CS_dom"/>
</dbReference>
<dbReference type="PANTHER" id="PTHR21664:SF1">
    <property type="entry name" value="NUDC DOMAIN-CONTAINING PROTEIN 1"/>
    <property type="match status" value="1"/>
</dbReference>
<dbReference type="GO" id="GO:0005634">
    <property type="term" value="C:nucleus"/>
    <property type="evidence" value="ECO:0007669"/>
    <property type="project" value="UniProtKB-SubCell"/>
</dbReference>
<keyword evidence="4" id="KW-0963">Cytoplasm</keyword>
<evidence type="ECO:0000259" key="6">
    <source>
        <dbReference type="PROSITE" id="PS51203"/>
    </source>
</evidence>
<dbReference type="InterPro" id="IPR008978">
    <property type="entry name" value="HSP20-like_chaperone"/>
</dbReference>
<dbReference type="GO" id="GO:0005737">
    <property type="term" value="C:cytoplasm"/>
    <property type="evidence" value="ECO:0007669"/>
    <property type="project" value="UniProtKB-SubCell"/>
</dbReference>
<organism evidence="7 8">
    <name type="scientific">Crucibulum laeve</name>
    <dbReference type="NCBI Taxonomy" id="68775"/>
    <lineage>
        <taxon>Eukaryota</taxon>
        <taxon>Fungi</taxon>
        <taxon>Dikarya</taxon>
        <taxon>Basidiomycota</taxon>
        <taxon>Agaricomycotina</taxon>
        <taxon>Agaricomycetes</taxon>
        <taxon>Agaricomycetidae</taxon>
        <taxon>Agaricales</taxon>
        <taxon>Agaricineae</taxon>
        <taxon>Nidulariaceae</taxon>
        <taxon>Crucibulum</taxon>
    </lineage>
</organism>
<evidence type="ECO:0000256" key="4">
    <source>
        <dbReference type="ARBA" id="ARBA00022490"/>
    </source>
</evidence>
<dbReference type="OrthoDB" id="428655at2759"/>
<dbReference type="AlphaFoldDB" id="A0A5C3M798"/>
<dbReference type="PANTHER" id="PTHR21664">
    <property type="entry name" value="CHRONIC MYELOGENOUS LEUKEMIA TUMOR ANTIGEN 66"/>
    <property type="match status" value="1"/>
</dbReference>
<keyword evidence="5" id="KW-0539">Nucleus</keyword>
<dbReference type="InterPro" id="IPR037895">
    <property type="entry name" value="NUDCD1"/>
</dbReference>
<sequence>MDNFHANRYLLNPKFEGYRLDLVPQEQAISRFALQNIPSQTTAPGNVPLSFQEVQSRITHNHLAVSTDGSRAIYVDAEYRVVLIDFVADLLNPSLRVVHELPRPVQTSSAHTLQREYSSAAFLNETTVLIADGYGSMYVFVIKEGGASDAIGVFTLPAEATDTPFRIHHAYRTSPTTAVAVLSSRYYPPDPPPRVHGKHIPINFDIWAAKIDLLSLRTSSRSRELDILWHRRGQDVPISASYIPALKAHLLIGGTNYPGLDISTEHYQEPTPDELAPIPRANENLHTDMKIDGPPKPPPYSWTQTSDSITIAFPLPSNTSKTKIKVTFSPQTLTLHVDNDAETSVHIPRYSAKTLWDGIAPSSSFWTWDREAEHAYGLLTLHLEKKNEGTRWTHVFSSISTGPSFEASPNDIEVPETLDPSELWLIRENLEKYTAALRSGEDASGLGLGVGVPRLAEGEMDADVDSSVGRTSYLTWVGADGSTPSWWKNGQEIPFQLLSTTIPGKYNPEITLIVKNNVDGTVFTLDPSPSIGGPPEWIHTTTFSALAFVLASKRDTRFTYHIPDQAVFAFEGGVRDRGGNVYIYRASPVTEKWAKQAVLKVDDGRGGSLLGVGKITSPDGRTVVACLTEGELVLIKEI</sequence>
<proteinExistence type="predicted"/>
<comment type="subcellular location">
    <subcellularLocation>
        <location evidence="2">Cytoplasm</location>
    </subcellularLocation>
    <subcellularLocation>
        <location evidence="1">Nucleus</location>
    </subcellularLocation>
</comment>
<dbReference type="Gene3D" id="2.60.40.790">
    <property type="match status" value="1"/>
</dbReference>
<accession>A0A5C3M798</accession>
<evidence type="ECO:0000256" key="1">
    <source>
        <dbReference type="ARBA" id="ARBA00004123"/>
    </source>
</evidence>
<name>A0A5C3M798_9AGAR</name>